<sequence length="72" mass="7753">SSVGNVTVNGGENVTTLEKDIITEYEKLTANVDRDVGDGNNAFGGVVNRIGDDNADEIGNNTERRNTNRPIF</sequence>
<evidence type="ECO:0000313" key="1">
    <source>
        <dbReference type="EMBL" id="CAG8618337.1"/>
    </source>
</evidence>
<comment type="caution">
    <text evidence="1">The sequence shown here is derived from an EMBL/GenBank/DDBJ whole genome shotgun (WGS) entry which is preliminary data.</text>
</comment>
<gene>
    <name evidence="1" type="ORF">ACOLOM_LOCUS7243</name>
</gene>
<dbReference type="Proteomes" id="UP000789525">
    <property type="component" value="Unassembled WGS sequence"/>
</dbReference>
<accession>A0ACA9MWE0</accession>
<organism evidence="1 2">
    <name type="scientific">Acaulospora colombiana</name>
    <dbReference type="NCBI Taxonomy" id="27376"/>
    <lineage>
        <taxon>Eukaryota</taxon>
        <taxon>Fungi</taxon>
        <taxon>Fungi incertae sedis</taxon>
        <taxon>Mucoromycota</taxon>
        <taxon>Glomeromycotina</taxon>
        <taxon>Glomeromycetes</taxon>
        <taxon>Diversisporales</taxon>
        <taxon>Acaulosporaceae</taxon>
        <taxon>Acaulospora</taxon>
    </lineage>
</organism>
<protein>
    <submittedName>
        <fullName evidence="1">12300_t:CDS:1</fullName>
    </submittedName>
</protein>
<feature type="non-terminal residue" evidence="1">
    <location>
        <position position="1"/>
    </location>
</feature>
<dbReference type="EMBL" id="CAJVPT010016331">
    <property type="protein sequence ID" value="CAG8618337.1"/>
    <property type="molecule type" value="Genomic_DNA"/>
</dbReference>
<keyword evidence="2" id="KW-1185">Reference proteome</keyword>
<proteinExistence type="predicted"/>
<evidence type="ECO:0000313" key="2">
    <source>
        <dbReference type="Proteomes" id="UP000789525"/>
    </source>
</evidence>
<name>A0ACA9MWE0_9GLOM</name>
<reference evidence="1" key="1">
    <citation type="submission" date="2021-06" db="EMBL/GenBank/DDBJ databases">
        <authorList>
            <person name="Kallberg Y."/>
            <person name="Tangrot J."/>
            <person name="Rosling A."/>
        </authorList>
    </citation>
    <scope>NUCLEOTIDE SEQUENCE</scope>
    <source>
        <strain evidence="1">CL356</strain>
    </source>
</reference>